<dbReference type="RefSeq" id="WP_257529278.1">
    <property type="nucleotide sequence ID" value="NZ_JANKAS010000002.1"/>
</dbReference>
<comment type="caution">
    <text evidence="2">The sequence shown here is derived from an EMBL/GenBank/DDBJ whole genome shotgun (WGS) entry which is preliminary data.</text>
</comment>
<proteinExistence type="predicted"/>
<name>A0AAE3L386_9FIRM</name>
<evidence type="ECO:0000313" key="3">
    <source>
        <dbReference type="Proteomes" id="UP001205748"/>
    </source>
</evidence>
<dbReference type="Proteomes" id="UP001205748">
    <property type="component" value="Unassembled WGS sequence"/>
</dbReference>
<protein>
    <submittedName>
        <fullName evidence="2">Uncharacterized protein</fullName>
    </submittedName>
</protein>
<reference evidence="2" key="1">
    <citation type="submission" date="2022-07" db="EMBL/GenBank/DDBJ databases">
        <title>Enhanced cultured diversity of the mouse gut microbiota enables custom-made synthetic communities.</title>
        <authorList>
            <person name="Afrizal A."/>
        </authorList>
    </citation>
    <scope>NUCLEOTIDE SEQUENCE</scope>
    <source>
        <strain evidence="2">DSM 28593</strain>
    </source>
</reference>
<organism evidence="2 3">
    <name type="scientific">Irregularibacter muris</name>
    <dbReference type="NCBI Taxonomy" id="1796619"/>
    <lineage>
        <taxon>Bacteria</taxon>
        <taxon>Bacillati</taxon>
        <taxon>Bacillota</taxon>
        <taxon>Clostridia</taxon>
        <taxon>Eubacteriales</taxon>
        <taxon>Eubacteriaceae</taxon>
        <taxon>Irregularibacter</taxon>
    </lineage>
</organism>
<keyword evidence="3" id="KW-1185">Reference proteome</keyword>
<evidence type="ECO:0000256" key="1">
    <source>
        <dbReference type="SAM" id="Phobius"/>
    </source>
</evidence>
<dbReference type="EMBL" id="JANKAS010000002">
    <property type="protein sequence ID" value="MCR1897828.1"/>
    <property type="molecule type" value="Genomic_DNA"/>
</dbReference>
<sequence length="138" mass="15685">METAVKLNINNMFQVPCPSITPNKFTSRPSINSVIKQPIIVNNSSTHITLRRTIEYNKVSSYIEGKVIDMNAEIKSEINKILKIQRNVYLGLFASSVLMIILSWIPSLFTEDVSIVLKPLSIAFSFMIALNYHLRRAK</sequence>
<keyword evidence="1" id="KW-1133">Transmembrane helix</keyword>
<keyword evidence="1" id="KW-0472">Membrane</keyword>
<keyword evidence="1" id="KW-0812">Transmembrane</keyword>
<accession>A0AAE3L386</accession>
<dbReference type="AlphaFoldDB" id="A0AAE3L386"/>
<gene>
    <name evidence="2" type="ORF">NSA47_02345</name>
</gene>
<feature type="transmembrane region" description="Helical" evidence="1">
    <location>
        <begin position="115"/>
        <end position="134"/>
    </location>
</feature>
<feature type="transmembrane region" description="Helical" evidence="1">
    <location>
        <begin position="88"/>
        <end position="109"/>
    </location>
</feature>
<evidence type="ECO:0000313" key="2">
    <source>
        <dbReference type="EMBL" id="MCR1897828.1"/>
    </source>
</evidence>